<keyword evidence="6" id="KW-1185">Reference proteome</keyword>
<protein>
    <recommendedName>
        <fullName evidence="3">VWFC domain-containing protein</fullName>
    </recommendedName>
</protein>
<dbReference type="Proteomes" id="UP000014760">
    <property type="component" value="Unassembled WGS sequence"/>
</dbReference>
<evidence type="ECO:0000313" key="5">
    <source>
        <dbReference type="EnsemblMetazoa" id="CapteP208125"/>
    </source>
</evidence>
<evidence type="ECO:0000313" key="4">
    <source>
        <dbReference type="EMBL" id="ELU08820.1"/>
    </source>
</evidence>
<name>R7URI7_CAPTE</name>
<dbReference type="Pfam" id="PF23334">
    <property type="entry name" value="VWC2L_2nd"/>
    <property type="match status" value="1"/>
</dbReference>
<feature type="signal peptide" evidence="2">
    <location>
        <begin position="1"/>
        <end position="18"/>
    </location>
</feature>
<gene>
    <name evidence="4" type="ORF">CAPTEDRAFT_208125</name>
</gene>
<dbReference type="HOGENOM" id="CLU_1779215_0_0_1"/>
<dbReference type="OrthoDB" id="5976811at2759"/>
<dbReference type="EMBL" id="KB298735">
    <property type="protein sequence ID" value="ELU08820.1"/>
    <property type="molecule type" value="Genomic_DNA"/>
</dbReference>
<accession>R7URI7</accession>
<dbReference type="GO" id="GO:0045202">
    <property type="term" value="C:synapse"/>
    <property type="evidence" value="ECO:0007669"/>
    <property type="project" value="UniProtKB-SubCell"/>
</dbReference>
<dbReference type="InterPro" id="IPR001007">
    <property type="entry name" value="VWF_dom"/>
</dbReference>
<evidence type="ECO:0000313" key="6">
    <source>
        <dbReference type="Proteomes" id="UP000014760"/>
    </source>
</evidence>
<proteinExistence type="predicted"/>
<dbReference type="OMA" id="KNSSTCC"/>
<dbReference type="EnsemblMetazoa" id="CapteT208125">
    <property type="protein sequence ID" value="CapteP208125"/>
    <property type="gene ID" value="CapteG208125"/>
</dbReference>
<feature type="domain" description="VWFC" evidence="3">
    <location>
        <begin position="30"/>
        <end position="90"/>
    </location>
</feature>
<feature type="compositionally biased region" description="Basic and acidic residues" evidence="1">
    <location>
        <begin position="154"/>
        <end position="166"/>
    </location>
</feature>
<dbReference type="SUPFAM" id="SSF57603">
    <property type="entry name" value="FnI-like domain"/>
    <property type="match status" value="1"/>
</dbReference>
<dbReference type="InterPro" id="IPR042979">
    <property type="entry name" value="VWC2/VWC2L"/>
</dbReference>
<reference evidence="6" key="1">
    <citation type="submission" date="2012-12" db="EMBL/GenBank/DDBJ databases">
        <authorList>
            <person name="Hellsten U."/>
            <person name="Grimwood J."/>
            <person name="Chapman J.A."/>
            <person name="Shapiro H."/>
            <person name="Aerts A."/>
            <person name="Otillar R.P."/>
            <person name="Terry A.Y."/>
            <person name="Boore J.L."/>
            <person name="Simakov O."/>
            <person name="Marletaz F."/>
            <person name="Cho S.-J."/>
            <person name="Edsinger-Gonzales E."/>
            <person name="Havlak P."/>
            <person name="Kuo D.-H."/>
            <person name="Larsson T."/>
            <person name="Lv J."/>
            <person name="Arendt D."/>
            <person name="Savage R."/>
            <person name="Osoegawa K."/>
            <person name="de Jong P."/>
            <person name="Lindberg D.R."/>
            <person name="Seaver E.C."/>
            <person name="Weisblat D.A."/>
            <person name="Putnam N.H."/>
            <person name="Grigoriev I.V."/>
            <person name="Rokhsar D.S."/>
        </authorList>
    </citation>
    <scope>NUCLEOTIDE SEQUENCE</scope>
    <source>
        <strain evidence="6">I ESC-2004</strain>
    </source>
</reference>
<sequence length="173" mass="19472">MLHNSLLLVLLLVGQAVSFDQTDRSEEDFHGCRYRGETYEVGERVPHHDKCANCRCRGADEGVRCAMTMCERPRCVDSVEIEGSCCRRCPNGSNCMSPHGELLAADETAITPYGSYCSIVCRCRSRHFYRRQAHCSMDCSFPGSNESDEYNGSDESKSSEESRSSESYESDEY</sequence>
<dbReference type="AlphaFoldDB" id="R7URI7"/>
<feature type="region of interest" description="Disordered" evidence="1">
    <location>
        <begin position="142"/>
        <end position="173"/>
    </location>
</feature>
<dbReference type="GO" id="GO:0032281">
    <property type="term" value="C:AMPA glutamate receptor complex"/>
    <property type="evidence" value="ECO:0007669"/>
    <property type="project" value="TreeGrafter"/>
</dbReference>
<dbReference type="PANTHER" id="PTHR46252">
    <property type="entry name" value="BRORIN FAMILY MEMBER"/>
    <property type="match status" value="1"/>
</dbReference>
<dbReference type="GO" id="GO:0005615">
    <property type="term" value="C:extracellular space"/>
    <property type="evidence" value="ECO:0007669"/>
    <property type="project" value="TreeGrafter"/>
</dbReference>
<keyword evidence="2" id="KW-0732">Signal</keyword>
<organism evidence="4">
    <name type="scientific">Capitella teleta</name>
    <name type="common">Polychaete worm</name>
    <dbReference type="NCBI Taxonomy" id="283909"/>
    <lineage>
        <taxon>Eukaryota</taxon>
        <taxon>Metazoa</taxon>
        <taxon>Spiralia</taxon>
        <taxon>Lophotrochozoa</taxon>
        <taxon>Annelida</taxon>
        <taxon>Polychaeta</taxon>
        <taxon>Sedentaria</taxon>
        <taxon>Scolecida</taxon>
        <taxon>Capitellidae</taxon>
        <taxon>Capitella</taxon>
    </lineage>
</organism>
<dbReference type="EMBL" id="AMQN01006611">
    <property type="status" value="NOT_ANNOTATED_CDS"/>
    <property type="molecule type" value="Genomic_DNA"/>
</dbReference>
<reference evidence="5" key="3">
    <citation type="submission" date="2015-06" db="UniProtKB">
        <authorList>
            <consortium name="EnsemblMetazoa"/>
        </authorList>
    </citation>
    <scope>IDENTIFICATION</scope>
</reference>
<dbReference type="PROSITE" id="PS50184">
    <property type="entry name" value="VWFC_2"/>
    <property type="match status" value="1"/>
</dbReference>
<evidence type="ECO:0000259" key="3">
    <source>
        <dbReference type="PROSITE" id="PS50184"/>
    </source>
</evidence>
<feature type="chain" id="PRO_5008788344" description="VWFC domain-containing protein" evidence="2">
    <location>
        <begin position="19"/>
        <end position="173"/>
    </location>
</feature>
<evidence type="ECO:0000256" key="2">
    <source>
        <dbReference type="SAM" id="SignalP"/>
    </source>
</evidence>
<dbReference type="PANTHER" id="PTHR46252:SF3">
    <property type="entry name" value="KIELIN_CHORDIN-LIKE PROTEIN"/>
    <property type="match status" value="1"/>
</dbReference>
<dbReference type="Gene3D" id="6.20.200.20">
    <property type="match status" value="1"/>
</dbReference>
<reference evidence="4 6" key="2">
    <citation type="journal article" date="2013" name="Nature">
        <title>Insights into bilaterian evolution from three spiralian genomes.</title>
        <authorList>
            <person name="Simakov O."/>
            <person name="Marletaz F."/>
            <person name="Cho S.J."/>
            <person name="Edsinger-Gonzales E."/>
            <person name="Havlak P."/>
            <person name="Hellsten U."/>
            <person name="Kuo D.H."/>
            <person name="Larsson T."/>
            <person name="Lv J."/>
            <person name="Arendt D."/>
            <person name="Savage R."/>
            <person name="Osoegawa K."/>
            <person name="de Jong P."/>
            <person name="Grimwood J."/>
            <person name="Chapman J.A."/>
            <person name="Shapiro H."/>
            <person name="Aerts A."/>
            <person name="Otillar R.P."/>
            <person name="Terry A.Y."/>
            <person name="Boore J.L."/>
            <person name="Grigoriev I.V."/>
            <person name="Lindberg D.R."/>
            <person name="Seaver E.C."/>
            <person name="Weisblat D.A."/>
            <person name="Putnam N.H."/>
            <person name="Rokhsar D.S."/>
        </authorList>
    </citation>
    <scope>NUCLEOTIDE SEQUENCE</scope>
    <source>
        <strain evidence="4 6">I ESC-2004</strain>
    </source>
</reference>
<evidence type="ECO:0000256" key="1">
    <source>
        <dbReference type="SAM" id="MobiDB-lite"/>
    </source>
</evidence>
<dbReference type="GO" id="GO:0030514">
    <property type="term" value="P:negative regulation of BMP signaling pathway"/>
    <property type="evidence" value="ECO:0007669"/>
    <property type="project" value="TreeGrafter"/>
</dbReference>